<reference evidence="1" key="1">
    <citation type="submission" date="2013-12" db="EMBL/GenBank/DDBJ databases">
        <title>The Genome Sequence of Aphanomyces astaci APO3.</title>
        <authorList>
            <consortium name="The Broad Institute Genomics Platform"/>
            <person name="Russ C."/>
            <person name="Tyler B."/>
            <person name="van West P."/>
            <person name="Dieguez-Uribeondo J."/>
            <person name="Young S.K."/>
            <person name="Zeng Q."/>
            <person name="Gargeya S."/>
            <person name="Fitzgerald M."/>
            <person name="Abouelleil A."/>
            <person name="Alvarado L."/>
            <person name="Chapman S.B."/>
            <person name="Gainer-Dewar J."/>
            <person name="Goldberg J."/>
            <person name="Griggs A."/>
            <person name="Gujja S."/>
            <person name="Hansen M."/>
            <person name="Howarth C."/>
            <person name="Imamovic A."/>
            <person name="Ireland A."/>
            <person name="Larimer J."/>
            <person name="McCowan C."/>
            <person name="Murphy C."/>
            <person name="Pearson M."/>
            <person name="Poon T.W."/>
            <person name="Priest M."/>
            <person name="Roberts A."/>
            <person name="Saif S."/>
            <person name="Shea T."/>
            <person name="Sykes S."/>
            <person name="Wortman J."/>
            <person name="Nusbaum C."/>
            <person name="Birren B."/>
        </authorList>
    </citation>
    <scope>NUCLEOTIDE SEQUENCE [LARGE SCALE GENOMIC DNA]</scope>
    <source>
        <strain evidence="1">APO3</strain>
    </source>
</reference>
<dbReference type="AlphaFoldDB" id="W4HBS0"/>
<accession>W4HBS0</accession>
<dbReference type="EMBL" id="KI913114">
    <property type="protein sequence ID" value="ETV89021.1"/>
    <property type="molecule type" value="Genomic_DNA"/>
</dbReference>
<dbReference type="VEuPathDB" id="FungiDB:H257_00425"/>
<dbReference type="RefSeq" id="XP_009821421.1">
    <property type="nucleotide sequence ID" value="XM_009823119.1"/>
</dbReference>
<dbReference type="GeneID" id="20802421"/>
<gene>
    <name evidence="1" type="ORF">H257_00425</name>
</gene>
<name>W4HBS0_APHAT</name>
<protein>
    <submittedName>
        <fullName evidence="1">Uncharacterized protein</fullName>
    </submittedName>
</protein>
<evidence type="ECO:0000313" key="1">
    <source>
        <dbReference type="EMBL" id="ETV89021.1"/>
    </source>
</evidence>
<proteinExistence type="predicted"/>
<sequence>MSGLHDKNRAAYPFDADCSSRLAALTDPVSPKPRRASSCLHRFALADGLLMFQPTADSPPHIVMPGDAQLQTLGKTIAKALLTTGHTKLEKWGPAVETS</sequence>
<organism evidence="1">
    <name type="scientific">Aphanomyces astaci</name>
    <name type="common">Crayfish plague agent</name>
    <dbReference type="NCBI Taxonomy" id="112090"/>
    <lineage>
        <taxon>Eukaryota</taxon>
        <taxon>Sar</taxon>
        <taxon>Stramenopiles</taxon>
        <taxon>Oomycota</taxon>
        <taxon>Saprolegniomycetes</taxon>
        <taxon>Saprolegniales</taxon>
        <taxon>Verrucalvaceae</taxon>
        <taxon>Aphanomyces</taxon>
    </lineage>
</organism>